<gene>
    <name evidence="2" type="ordered locus">DGo_PB0173</name>
</gene>
<dbReference type="HOGENOM" id="CLU_111923_1_0_0"/>
<dbReference type="RefSeq" id="WP_014686538.1">
    <property type="nucleotide sequence ID" value="NC_017791.1"/>
</dbReference>
<keyword evidence="2" id="KW-0614">Plasmid</keyword>
<keyword evidence="1" id="KW-1133">Transmembrane helix</keyword>
<evidence type="ECO:0000256" key="1">
    <source>
        <dbReference type="SAM" id="Phobius"/>
    </source>
</evidence>
<evidence type="ECO:0000313" key="2">
    <source>
        <dbReference type="EMBL" id="AFD27442.1"/>
    </source>
</evidence>
<geneLocation type="plasmid" evidence="2 3">
    <name>P2</name>
</geneLocation>
<dbReference type="Pfam" id="PF09988">
    <property type="entry name" value="DUF2227"/>
    <property type="match status" value="1"/>
</dbReference>
<dbReference type="GO" id="GO:0016787">
    <property type="term" value="F:hydrolase activity"/>
    <property type="evidence" value="ECO:0007669"/>
    <property type="project" value="UniProtKB-KW"/>
</dbReference>
<accession>H8H1P5</accession>
<name>H8H1P5_DEIGI</name>
<dbReference type="KEGG" id="dgo:DGo_PB0173"/>
<organism evidence="2 3">
    <name type="scientific">Deinococcus gobiensis (strain DSM 21396 / JCM 16679 / CGMCC 1.7299 / I-0)</name>
    <dbReference type="NCBI Taxonomy" id="745776"/>
    <lineage>
        <taxon>Bacteria</taxon>
        <taxon>Thermotogati</taxon>
        <taxon>Deinococcota</taxon>
        <taxon>Deinococci</taxon>
        <taxon>Deinococcales</taxon>
        <taxon>Deinococcaceae</taxon>
        <taxon>Deinococcus</taxon>
    </lineage>
</organism>
<dbReference type="AlphaFoldDB" id="H8H1P5"/>
<evidence type="ECO:0000313" key="3">
    <source>
        <dbReference type="Proteomes" id="UP000007575"/>
    </source>
</evidence>
<protein>
    <submittedName>
        <fullName evidence="2">Putative membrane-bound metal-dependent hydrolase</fullName>
    </submittedName>
</protein>
<keyword evidence="2" id="KW-0378">Hydrolase</keyword>
<reference evidence="2 3" key="1">
    <citation type="journal article" date="2012" name="PLoS ONE">
        <title>Genome sequence and transcriptome analysis of the radioresistant bacterium Deinococcus gobiensis: insights into the extreme environmental adaptations.</title>
        <authorList>
            <person name="Yuan M."/>
            <person name="Chen M."/>
            <person name="Zhang W."/>
            <person name="Lu W."/>
            <person name="Wang J."/>
            <person name="Yang M."/>
            <person name="Zhao P."/>
            <person name="Tang R."/>
            <person name="Li X."/>
            <person name="Hao Y."/>
            <person name="Zhou Z."/>
            <person name="Zhan Y."/>
            <person name="Yu H."/>
            <person name="Teng C."/>
            <person name="Yan Y."/>
            <person name="Ping S."/>
            <person name="Wang Y."/>
            <person name="Lin M."/>
        </authorList>
    </citation>
    <scope>NUCLEOTIDE SEQUENCE [LARGE SCALE GENOMIC DNA]</scope>
    <source>
        <strain evidence="3">DSM 21396 / JCM 16679 / CGMCC 1.7299 / I-0</strain>
        <plasmid evidence="2">P2</plasmid>
    </source>
</reference>
<keyword evidence="3" id="KW-1185">Reference proteome</keyword>
<dbReference type="Proteomes" id="UP000007575">
    <property type="component" value="Plasmid P2"/>
</dbReference>
<feature type="transmembrane region" description="Helical" evidence="1">
    <location>
        <begin position="117"/>
        <end position="137"/>
    </location>
</feature>
<keyword evidence="1" id="KW-0472">Membrane</keyword>
<dbReference type="PANTHER" id="PTHR39085:SF1">
    <property type="entry name" value="SLL0924 PROTEIN"/>
    <property type="match status" value="1"/>
</dbReference>
<dbReference type="OrthoDB" id="69351at2"/>
<keyword evidence="1" id="KW-0812">Transmembrane</keyword>
<dbReference type="EMBL" id="CP002193">
    <property type="protein sequence ID" value="AFD27442.1"/>
    <property type="molecule type" value="Genomic_DNA"/>
</dbReference>
<sequence>MHGYQHTAVNMTCTALGCGALALFGYPQSATALAAGLAFGTLLVTPDLDLHLNDARRNWGPLRFIWVPYAALSKHRGMSHTFLAGPTIRLLYLALWVAPIVWLVSRFQPLTLPETSWRFLALAGIGYFFAQWLHLLCDGIYPDLPRSPSGNRRPSKARARRS</sequence>
<dbReference type="InterPro" id="IPR019250">
    <property type="entry name" value="DUF2227_metal-bd"/>
</dbReference>
<feature type="transmembrane region" description="Helical" evidence="1">
    <location>
        <begin position="87"/>
        <end position="105"/>
    </location>
</feature>
<dbReference type="PANTHER" id="PTHR39085">
    <property type="entry name" value="SLL0924 PROTEIN"/>
    <property type="match status" value="1"/>
</dbReference>
<proteinExistence type="predicted"/>